<sequence length="608" mass="66597">MCECTFALSNEGVFLSVAQQQAPFRMKKQEDEDKEEAGGVACRDMPAVDMDFFSCPRNSIPSLSVLPSFLLSSKRVLFSVATFAPMRKGAPPTVGSRPTCRGAATSRSLRGRSGSHDGCREQTDVLAARPVGSQIRHAHREVRVPRSADTAGLNSYVLVEAAGASQPYEVAAASVRAHQNGGLELKEVPVVNGVGAMERSTQQKQEETPQGVPAGSAEQQQTRHYRDNEAGGSATMHPADRIQALEQLLLHMSALNRQLELELIETRRELMAYKQLLPEVPCLAEARAPPLSRKNVNSAEPSPRPHATRRQLSFLREQQQGSQGGISRWETTLVNMRQGCGEAEVDALSDGAGRPCRTDNNDEDVRSPGRLLSTQPPKNGGVQRQQQAANRADRNSRTPYHCGQTRRPAEAASATHRRDRSMRRRIRHRETPQFPERFNAEEAVDMLEFLKRSLMYRCNHSHHRSPVEVARPAAKPRKSAQSVPPSPQRKCNAAAAGARLRSVSARHAKSHVVAATRDAGTSNRGAAPLSTAYDRSSRAKNSTLRAAPGQTMPSSGKVTPMRKDTLLSLAPAAAAAVGDDVKLEALHKRYWEQSRAILEQLDQMLLDD</sequence>
<feature type="coiled-coil region" evidence="1">
    <location>
        <begin position="242"/>
        <end position="276"/>
    </location>
</feature>
<gene>
    <name evidence="3" type="ORF">TraAM80_05411</name>
</gene>
<dbReference type="OMA" id="MRRRIRH"/>
<feature type="region of interest" description="Disordered" evidence="2">
    <location>
        <begin position="89"/>
        <end position="120"/>
    </location>
</feature>
<name>A0A3R7KCU4_TRYRA</name>
<dbReference type="OrthoDB" id="251716at2759"/>
<feature type="region of interest" description="Disordered" evidence="2">
    <location>
        <begin position="199"/>
        <end position="235"/>
    </location>
</feature>
<feature type="region of interest" description="Disordered" evidence="2">
    <location>
        <begin position="464"/>
        <end position="490"/>
    </location>
</feature>
<protein>
    <submittedName>
        <fullName evidence="3">LYT1p</fullName>
    </submittedName>
</protein>
<feature type="compositionally biased region" description="Basic and acidic residues" evidence="2">
    <location>
        <begin position="356"/>
        <end position="367"/>
    </location>
</feature>
<evidence type="ECO:0000313" key="3">
    <source>
        <dbReference type="EMBL" id="RNF03957.1"/>
    </source>
</evidence>
<feature type="compositionally biased region" description="Basic residues" evidence="2">
    <location>
        <begin position="415"/>
        <end position="428"/>
    </location>
</feature>
<dbReference type="RefSeq" id="XP_029237814.1">
    <property type="nucleotide sequence ID" value="XM_029382290.1"/>
</dbReference>
<accession>A0A3R7KCU4</accession>
<dbReference type="VEuPathDB" id="TriTrypDB:TRSC58_04535"/>
<keyword evidence="1" id="KW-0175">Coiled coil</keyword>
<feature type="region of interest" description="Disordered" evidence="2">
    <location>
        <begin position="513"/>
        <end position="560"/>
    </location>
</feature>
<keyword evidence="4" id="KW-1185">Reference proteome</keyword>
<dbReference type="Proteomes" id="UP000283634">
    <property type="component" value="Unassembled WGS sequence"/>
</dbReference>
<reference evidence="3 4" key="1">
    <citation type="journal article" date="2018" name="BMC Genomics">
        <title>Genomic comparison of Trypanosoma conorhini and Trypanosoma rangeli to Trypanosoma cruzi strains of high and low virulence.</title>
        <authorList>
            <person name="Bradwell K.R."/>
            <person name="Koparde V.N."/>
            <person name="Matveyev A.V."/>
            <person name="Serrano M.G."/>
            <person name="Alves J.M."/>
            <person name="Parikh H."/>
            <person name="Huang B."/>
            <person name="Lee V."/>
            <person name="Espinosa-Alvarez O."/>
            <person name="Ortiz P.A."/>
            <person name="Costa-Martins A.G."/>
            <person name="Teixeira M.M."/>
            <person name="Buck G.A."/>
        </authorList>
    </citation>
    <scope>NUCLEOTIDE SEQUENCE [LARGE SCALE GENOMIC DNA]</scope>
    <source>
        <strain evidence="3 4">AM80</strain>
    </source>
</reference>
<feature type="region of interest" description="Disordered" evidence="2">
    <location>
        <begin position="345"/>
        <end position="433"/>
    </location>
</feature>
<proteinExistence type="predicted"/>
<evidence type="ECO:0000256" key="2">
    <source>
        <dbReference type="SAM" id="MobiDB-lite"/>
    </source>
</evidence>
<evidence type="ECO:0000256" key="1">
    <source>
        <dbReference type="SAM" id="Coils"/>
    </source>
</evidence>
<dbReference type="AlphaFoldDB" id="A0A3R7KCU4"/>
<evidence type="ECO:0000313" key="4">
    <source>
        <dbReference type="Proteomes" id="UP000283634"/>
    </source>
</evidence>
<dbReference type="GeneID" id="40329344"/>
<comment type="caution">
    <text evidence="3">The sequence shown here is derived from an EMBL/GenBank/DDBJ whole genome shotgun (WGS) entry which is preliminary data.</text>
</comment>
<dbReference type="EMBL" id="MKGL01000178">
    <property type="protein sequence ID" value="RNF03957.1"/>
    <property type="molecule type" value="Genomic_DNA"/>
</dbReference>
<organism evidence="3 4">
    <name type="scientific">Trypanosoma rangeli</name>
    <dbReference type="NCBI Taxonomy" id="5698"/>
    <lineage>
        <taxon>Eukaryota</taxon>
        <taxon>Discoba</taxon>
        <taxon>Euglenozoa</taxon>
        <taxon>Kinetoplastea</taxon>
        <taxon>Metakinetoplastina</taxon>
        <taxon>Trypanosomatida</taxon>
        <taxon>Trypanosomatidae</taxon>
        <taxon>Trypanosoma</taxon>
        <taxon>Herpetosoma</taxon>
    </lineage>
</organism>